<organism evidence="1 2">
    <name type="scientific">Hygrophoropsis aurantiaca</name>
    <dbReference type="NCBI Taxonomy" id="72124"/>
    <lineage>
        <taxon>Eukaryota</taxon>
        <taxon>Fungi</taxon>
        <taxon>Dikarya</taxon>
        <taxon>Basidiomycota</taxon>
        <taxon>Agaricomycotina</taxon>
        <taxon>Agaricomycetes</taxon>
        <taxon>Agaricomycetidae</taxon>
        <taxon>Boletales</taxon>
        <taxon>Coniophorineae</taxon>
        <taxon>Hygrophoropsidaceae</taxon>
        <taxon>Hygrophoropsis</taxon>
    </lineage>
</organism>
<evidence type="ECO:0000313" key="1">
    <source>
        <dbReference type="EMBL" id="KAH7913549.1"/>
    </source>
</evidence>
<proteinExistence type="predicted"/>
<feature type="non-terminal residue" evidence="1">
    <location>
        <position position="82"/>
    </location>
</feature>
<accession>A0ACB8AKU9</accession>
<evidence type="ECO:0000313" key="2">
    <source>
        <dbReference type="Proteomes" id="UP000790377"/>
    </source>
</evidence>
<name>A0ACB8AKU9_9AGAM</name>
<dbReference type="Proteomes" id="UP000790377">
    <property type="component" value="Unassembled WGS sequence"/>
</dbReference>
<protein>
    <submittedName>
        <fullName evidence="1">Uncharacterized protein</fullName>
    </submittedName>
</protein>
<reference evidence="1" key="1">
    <citation type="journal article" date="2021" name="New Phytol.">
        <title>Evolutionary innovations through gain and loss of genes in the ectomycorrhizal Boletales.</title>
        <authorList>
            <person name="Wu G."/>
            <person name="Miyauchi S."/>
            <person name="Morin E."/>
            <person name="Kuo A."/>
            <person name="Drula E."/>
            <person name="Varga T."/>
            <person name="Kohler A."/>
            <person name="Feng B."/>
            <person name="Cao Y."/>
            <person name="Lipzen A."/>
            <person name="Daum C."/>
            <person name="Hundley H."/>
            <person name="Pangilinan J."/>
            <person name="Johnson J."/>
            <person name="Barry K."/>
            <person name="LaButti K."/>
            <person name="Ng V."/>
            <person name="Ahrendt S."/>
            <person name="Min B."/>
            <person name="Choi I.G."/>
            <person name="Park H."/>
            <person name="Plett J.M."/>
            <person name="Magnuson J."/>
            <person name="Spatafora J.W."/>
            <person name="Nagy L.G."/>
            <person name="Henrissat B."/>
            <person name="Grigoriev I.V."/>
            <person name="Yang Z.L."/>
            <person name="Xu J."/>
            <person name="Martin F.M."/>
        </authorList>
    </citation>
    <scope>NUCLEOTIDE SEQUENCE</scope>
    <source>
        <strain evidence="1">ATCC 28755</strain>
    </source>
</reference>
<gene>
    <name evidence="1" type="ORF">BJ138DRAFT_1145984</name>
</gene>
<comment type="caution">
    <text evidence="1">The sequence shown here is derived from an EMBL/GenBank/DDBJ whole genome shotgun (WGS) entry which is preliminary data.</text>
</comment>
<sequence>MDSSVILEMVSENSIQLESQPHNIGLNVSIDSHGNSILARSVSQGRQRTEHKPRFVEFVCSYTESYQKHFGVARKTSTSYNI</sequence>
<keyword evidence="2" id="KW-1185">Reference proteome</keyword>
<dbReference type="EMBL" id="MU267629">
    <property type="protein sequence ID" value="KAH7913549.1"/>
    <property type="molecule type" value="Genomic_DNA"/>
</dbReference>